<reference evidence="1 2" key="1">
    <citation type="journal article" date="2015" name="Genome Announc.">
        <title>Expanding the biotechnology potential of lactobacilli through comparative genomics of 213 strains and associated genera.</title>
        <authorList>
            <person name="Sun Z."/>
            <person name="Harris H.M."/>
            <person name="McCann A."/>
            <person name="Guo C."/>
            <person name="Argimon S."/>
            <person name="Zhang W."/>
            <person name="Yang X."/>
            <person name="Jeffery I.B."/>
            <person name="Cooney J.C."/>
            <person name="Kagawa T.F."/>
            <person name="Liu W."/>
            <person name="Song Y."/>
            <person name="Salvetti E."/>
            <person name="Wrobel A."/>
            <person name="Rasinkangas P."/>
            <person name="Parkhill J."/>
            <person name="Rea M.C."/>
            <person name="O'Sullivan O."/>
            <person name="Ritari J."/>
            <person name="Douillard F.P."/>
            <person name="Paul Ross R."/>
            <person name="Yang R."/>
            <person name="Briner A.E."/>
            <person name="Felis G.E."/>
            <person name="de Vos W.M."/>
            <person name="Barrangou R."/>
            <person name="Klaenhammer T.R."/>
            <person name="Caufield P.W."/>
            <person name="Cui Y."/>
            <person name="Zhang H."/>
            <person name="O'Toole P.W."/>
        </authorList>
    </citation>
    <scope>NUCLEOTIDE SEQUENCE [LARGE SCALE GENOMIC DNA]</scope>
    <source>
        <strain evidence="1 2">DSM 18390</strain>
    </source>
</reference>
<evidence type="ECO:0000313" key="2">
    <source>
        <dbReference type="Proteomes" id="UP000051010"/>
    </source>
</evidence>
<gene>
    <name evidence="1" type="ORF">FD47_GL000360</name>
</gene>
<name>A0A0R1Z0J9_9LACO</name>
<dbReference type="AntiFam" id="ANF00057">
    <property type="entry name" value="Translation of E. coli type CRISPR repeat"/>
</dbReference>
<organism evidence="1 2">
    <name type="scientific">Lentilactobacillus parafarraginis DSM 18390 = JCM 14109</name>
    <dbReference type="NCBI Taxonomy" id="1423786"/>
    <lineage>
        <taxon>Bacteria</taxon>
        <taxon>Bacillati</taxon>
        <taxon>Bacillota</taxon>
        <taxon>Bacilli</taxon>
        <taxon>Lactobacillales</taxon>
        <taxon>Lactobacillaceae</taxon>
        <taxon>Lentilactobacillus</taxon>
    </lineage>
</organism>
<dbReference type="Proteomes" id="UP000051010">
    <property type="component" value="Unassembled WGS sequence"/>
</dbReference>
<protein>
    <submittedName>
        <fullName evidence="1">Uncharacterized protein</fullName>
    </submittedName>
</protein>
<proteinExistence type="predicted"/>
<evidence type="ECO:0000313" key="1">
    <source>
        <dbReference type="EMBL" id="KRM44556.1"/>
    </source>
</evidence>
<sequence>MRGEYYPRLQKGGSVIGITPTCVGNTTVGQSLEAIIEDHPHMRGEYWDEGKSYQGYLWITPTCVGNTNFIARCQCPVQDHPHMRGEYRVVHDYRKNKLGSPPHAWGILGFQPIQCLGLGITPTCVGNTN</sequence>
<comment type="caution">
    <text evidence="1">The sequence shown here is derived from an EMBL/GenBank/DDBJ whole genome shotgun (WGS) entry which is preliminary data.</text>
</comment>
<dbReference type="AntiFam" id="ANF00006">
    <property type="entry name" value="Translation of CRISPR region"/>
</dbReference>
<accession>A0A0R1Z0J9</accession>
<dbReference type="EMBL" id="AZFZ01000012">
    <property type="protein sequence ID" value="KRM44556.1"/>
    <property type="molecule type" value="Genomic_DNA"/>
</dbReference>
<dbReference type="PATRIC" id="fig|1423786.4.peg.374"/>
<dbReference type="AlphaFoldDB" id="A0A0R1Z0J9"/>